<dbReference type="InterPro" id="IPR032710">
    <property type="entry name" value="NTF2-like_dom_sf"/>
</dbReference>
<dbReference type="OrthoDB" id="3758478at2759"/>
<evidence type="ECO:0000313" key="2">
    <source>
        <dbReference type="Proteomes" id="UP000799537"/>
    </source>
</evidence>
<reference evidence="1" key="1">
    <citation type="journal article" date="2020" name="Stud. Mycol.">
        <title>101 Dothideomycetes genomes: a test case for predicting lifestyles and emergence of pathogens.</title>
        <authorList>
            <person name="Haridas S."/>
            <person name="Albert R."/>
            <person name="Binder M."/>
            <person name="Bloem J."/>
            <person name="Labutti K."/>
            <person name="Salamov A."/>
            <person name="Andreopoulos B."/>
            <person name="Baker S."/>
            <person name="Barry K."/>
            <person name="Bills G."/>
            <person name="Bluhm B."/>
            <person name="Cannon C."/>
            <person name="Castanera R."/>
            <person name="Culley D."/>
            <person name="Daum C."/>
            <person name="Ezra D."/>
            <person name="Gonzalez J."/>
            <person name="Henrissat B."/>
            <person name="Kuo A."/>
            <person name="Liang C."/>
            <person name="Lipzen A."/>
            <person name="Lutzoni F."/>
            <person name="Magnuson J."/>
            <person name="Mondo S."/>
            <person name="Nolan M."/>
            <person name="Ohm R."/>
            <person name="Pangilinan J."/>
            <person name="Park H.-J."/>
            <person name="Ramirez L."/>
            <person name="Alfaro M."/>
            <person name="Sun H."/>
            <person name="Tritt A."/>
            <person name="Yoshinaga Y."/>
            <person name="Zwiers L.-H."/>
            <person name="Turgeon B."/>
            <person name="Goodwin S."/>
            <person name="Spatafora J."/>
            <person name="Crous P."/>
            <person name="Grigoriev I."/>
        </authorList>
    </citation>
    <scope>NUCLEOTIDE SEQUENCE</scope>
    <source>
        <strain evidence="1">ATCC 36951</strain>
    </source>
</reference>
<gene>
    <name evidence="1" type="ORF">M409DRAFT_30910</name>
</gene>
<dbReference type="RefSeq" id="XP_033659472.1">
    <property type="nucleotide sequence ID" value="XM_033810120.1"/>
</dbReference>
<evidence type="ECO:0008006" key="3">
    <source>
        <dbReference type="Google" id="ProtNLM"/>
    </source>
</evidence>
<name>A0A6A6BVL9_ZASCE</name>
<dbReference type="SUPFAM" id="SSF54427">
    <property type="entry name" value="NTF2-like"/>
    <property type="match status" value="1"/>
</dbReference>
<organism evidence="1 2">
    <name type="scientific">Zasmidium cellare ATCC 36951</name>
    <dbReference type="NCBI Taxonomy" id="1080233"/>
    <lineage>
        <taxon>Eukaryota</taxon>
        <taxon>Fungi</taxon>
        <taxon>Dikarya</taxon>
        <taxon>Ascomycota</taxon>
        <taxon>Pezizomycotina</taxon>
        <taxon>Dothideomycetes</taxon>
        <taxon>Dothideomycetidae</taxon>
        <taxon>Mycosphaerellales</taxon>
        <taxon>Mycosphaerellaceae</taxon>
        <taxon>Zasmidium</taxon>
    </lineage>
</organism>
<sequence>MVANTDLYERMAETSKAMVLSHVDAFNAQDTSILSRDLVPDTHRRIAPATFEQEFHPTGWSNRQYEESLAPMLGKLHGMKIEINDVIVDTKKMRSTVHSSHIWTVPIEGEVTDWPMEFVWILELSETGDKVLNILEFVDTHYAVTFYQKSRSKHA</sequence>
<evidence type="ECO:0000313" key="1">
    <source>
        <dbReference type="EMBL" id="KAF2158583.1"/>
    </source>
</evidence>
<dbReference type="Proteomes" id="UP000799537">
    <property type="component" value="Unassembled WGS sequence"/>
</dbReference>
<accession>A0A6A6BVL9</accession>
<proteinExistence type="predicted"/>
<dbReference type="AlphaFoldDB" id="A0A6A6BVL9"/>
<dbReference type="Gene3D" id="3.10.450.50">
    <property type="match status" value="1"/>
</dbReference>
<keyword evidence="2" id="KW-1185">Reference proteome</keyword>
<protein>
    <recommendedName>
        <fullName evidence="3">SnoaL-like domain-containing protein</fullName>
    </recommendedName>
</protein>
<dbReference type="GeneID" id="54563392"/>
<dbReference type="EMBL" id="ML993655">
    <property type="protein sequence ID" value="KAF2158583.1"/>
    <property type="molecule type" value="Genomic_DNA"/>
</dbReference>